<dbReference type="AlphaFoldDB" id="A0AAN9MXC4"/>
<proteinExistence type="predicted"/>
<gene>
    <name evidence="1" type="ORF">VNO77_01211</name>
</gene>
<name>A0AAN9MXC4_CANGL</name>
<evidence type="ECO:0000313" key="1">
    <source>
        <dbReference type="EMBL" id="KAK7359258.1"/>
    </source>
</evidence>
<evidence type="ECO:0000313" key="2">
    <source>
        <dbReference type="Proteomes" id="UP001367508"/>
    </source>
</evidence>
<dbReference type="EMBL" id="JAYMYQ010000001">
    <property type="protein sequence ID" value="KAK7359258.1"/>
    <property type="molecule type" value="Genomic_DNA"/>
</dbReference>
<reference evidence="1 2" key="1">
    <citation type="submission" date="2024-01" db="EMBL/GenBank/DDBJ databases">
        <title>The genomes of 5 underutilized Papilionoideae crops provide insights into root nodulation and disease resistanc.</title>
        <authorList>
            <person name="Jiang F."/>
        </authorList>
    </citation>
    <scope>NUCLEOTIDE SEQUENCE [LARGE SCALE GENOMIC DNA]</scope>
    <source>
        <strain evidence="1">LVBAO_FW01</strain>
        <tissue evidence="1">Leaves</tissue>
    </source>
</reference>
<protein>
    <submittedName>
        <fullName evidence="1">Uncharacterized protein</fullName>
    </submittedName>
</protein>
<accession>A0AAN9MXC4</accession>
<keyword evidence="2" id="KW-1185">Reference proteome</keyword>
<organism evidence="1 2">
    <name type="scientific">Canavalia gladiata</name>
    <name type="common">Sword bean</name>
    <name type="synonym">Dolichos gladiatus</name>
    <dbReference type="NCBI Taxonomy" id="3824"/>
    <lineage>
        <taxon>Eukaryota</taxon>
        <taxon>Viridiplantae</taxon>
        <taxon>Streptophyta</taxon>
        <taxon>Embryophyta</taxon>
        <taxon>Tracheophyta</taxon>
        <taxon>Spermatophyta</taxon>
        <taxon>Magnoliopsida</taxon>
        <taxon>eudicotyledons</taxon>
        <taxon>Gunneridae</taxon>
        <taxon>Pentapetalae</taxon>
        <taxon>rosids</taxon>
        <taxon>fabids</taxon>
        <taxon>Fabales</taxon>
        <taxon>Fabaceae</taxon>
        <taxon>Papilionoideae</taxon>
        <taxon>50 kb inversion clade</taxon>
        <taxon>NPAAA clade</taxon>
        <taxon>indigoferoid/millettioid clade</taxon>
        <taxon>Phaseoleae</taxon>
        <taxon>Canavalia</taxon>
    </lineage>
</organism>
<comment type="caution">
    <text evidence="1">The sequence shown here is derived from an EMBL/GenBank/DDBJ whole genome shotgun (WGS) entry which is preliminary data.</text>
</comment>
<dbReference type="Proteomes" id="UP001367508">
    <property type="component" value="Unassembled WGS sequence"/>
</dbReference>
<sequence>MTLSIVLIKHIPLCGQISFAHIAIDFCMYVFVCHVLNAHINFEIPAGKRIDIKGFSRSEARSKSRNTCLALTVCCLILGGTVDQEVDGLAAMTFKERVLLVEVLQITPVVETAAVDMGALVGMLEGMVLESLVLGTYFQLLIALHTV</sequence>